<name>A0A1N6XXA8_9RHOO</name>
<feature type="transmembrane region" description="Helical" evidence="2">
    <location>
        <begin position="6"/>
        <end position="29"/>
    </location>
</feature>
<reference evidence="5" key="1">
    <citation type="submission" date="2017-01" db="EMBL/GenBank/DDBJ databases">
        <authorList>
            <person name="Varghese N."/>
            <person name="Submissions S."/>
        </authorList>
    </citation>
    <scope>NUCLEOTIDE SEQUENCE [LARGE SCALE GENOMIC DNA]</scope>
    <source>
        <strain evidence="5">ATCC 51758</strain>
    </source>
</reference>
<organism evidence="4 5">
    <name type="scientific">Aromatoleum tolulyticum</name>
    <dbReference type="NCBI Taxonomy" id="34027"/>
    <lineage>
        <taxon>Bacteria</taxon>
        <taxon>Pseudomonadati</taxon>
        <taxon>Pseudomonadota</taxon>
        <taxon>Betaproteobacteria</taxon>
        <taxon>Rhodocyclales</taxon>
        <taxon>Rhodocyclaceae</taxon>
        <taxon>Aromatoleum</taxon>
    </lineage>
</organism>
<dbReference type="OrthoDB" id="5294672at2"/>
<keyword evidence="2" id="KW-0812">Transmembrane</keyword>
<evidence type="ECO:0000313" key="4">
    <source>
        <dbReference type="EMBL" id="SIR06871.1"/>
    </source>
</evidence>
<dbReference type="EMBL" id="FTMD01000009">
    <property type="protein sequence ID" value="SIR06871.1"/>
    <property type="molecule type" value="Genomic_DNA"/>
</dbReference>
<dbReference type="PANTHER" id="PTHR36698">
    <property type="entry name" value="BLL5892 PROTEIN"/>
    <property type="match status" value="1"/>
</dbReference>
<evidence type="ECO:0000313" key="5">
    <source>
        <dbReference type="Proteomes" id="UP000186819"/>
    </source>
</evidence>
<dbReference type="InterPro" id="IPR003399">
    <property type="entry name" value="Mce/MlaD"/>
</dbReference>
<dbReference type="Proteomes" id="UP000186819">
    <property type="component" value="Unassembled WGS sequence"/>
</dbReference>
<protein>
    <submittedName>
        <fullName evidence="4">Phospholipid/cholesterol/gamma-HCH transport system substrate-binding protein</fullName>
    </submittedName>
</protein>
<feature type="domain" description="Mce/MlaD" evidence="3">
    <location>
        <begin position="47"/>
        <end position="114"/>
    </location>
</feature>
<keyword evidence="2" id="KW-1133">Transmembrane helix</keyword>
<feature type="compositionally biased region" description="Polar residues" evidence="1">
    <location>
        <begin position="310"/>
        <end position="320"/>
    </location>
</feature>
<evidence type="ECO:0000256" key="2">
    <source>
        <dbReference type="SAM" id="Phobius"/>
    </source>
</evidence>
<keyword evidence="5" id="KW-1185">Reference proteome</keyword>
<dbReference type="AlphaFoldDB" id="A0A1N6XXA8"/>
<sequence>MENKVNYAIVGGFVLVLGAVLVAGILWLASGGAFQKKYDLYLAIEDESVAGLNLNAPVKYNGVDVGKVRQIQLDPANPERVNLIFAIERGTPIKEDTVAVLKTQGLTGIAYVELGGGTQGAPPLRATAGSPYPVIRTKPSLAARLENVLTSVLAKLDSTSTSINAILSDENRAAFTSALNDIAAVARTIATRKEELDAGITHAARTFENSSRASAQAGPVIDRIGRSAAAIERMGNEVSRTSVSAGKTVDSAGADLKRLGEETLPELERLLGELSVLSTSLRRLSEQTERNPAGLLFGRRPVPDGPGESETGNPSGQQRP</sequence>
<proteinExistence type="predicted"/>
<dbReference type="RefSeq" id="WP_076602874.1">
    <property type="nucleotide sequence ID" value="NZ_FTMD01000009.1"/>
</dbReference>
<evidence type="ECO:0000256" key="1">
    <source>
        <dbReference type="SAM" id="MobiDB-lite"/>
    </source>
</evidence>
<dbReference type="STRING" id="34027.SAMN05421829_109150"/>
<keyword evidence="2" id="KW-0472">Membrane</keyword>
<feature type="region of interest" description="Disordered" evidence="1">
    <location>
        <begin position="283"/>
        <end position="320"/>
    </location>
</feature>
<evidence type="ECO:0000259" key="3">
    <source>
        <dbReference type="Pfam" id="PF02470"/>
    </source>
</evidence>
<dbReference type="Pfam" id="PF02470">
    <property type="entry name" value="MlaD"/>
    <property type="match status" value="1"/>
</dbReference>
<dbReference type="PANTHER" id="PTHR36698:SF2">
    <property type="entry name" value="MCE_MLAD DOMAIN-CONTAINING PROTEIN"/>
    <property type="match status" value="1"/>
</dbReference>
<gene>
    <name evidence="4" type="ORF">SAMN05421829_109150</name>
</gene>
<accession>A0A1N6XXA8</accession>